<evidence type="ECO:0000256" key="2">
    <source>
        <dbReference type="ARBA" id="ARBA00022552"/>
    </source>
</evidence>
<dbReference type="InterPro" id="IPR001247">
    <property type="entry name" value="ExoRNase_PH_dom1"/>
</dbReference>
<feature type="domain" description="Exoribonuclease phosphorolytic" evidence="8">
    <location>
        <begin position="13"/>
        <end position="141"/>
    </location>
</feature>
<dbReference type="SUPFAM" id="SSF54211">
    <property type="entry name" value="Ribosomal protein S5 domain 2-like"/>
    <property type="match status" value="1"/>
</dbReference>
<dbReference type="RefSeq" id="WP_244350361.1">
    <property type="nucleotide sequence ID" value="NZ_JAFIRA010000020.1"/>
</dbReference>
<name>A0ABT0CBB9_THEVL</name>
<feature type="binding site" evidence="7">
    <location>
        <begin position="125"/>
        <end position="127"/>
    </location>
    <ligand>
        <name>phosphate</name>
        <dbReference type="ChEBI" id="CHEBI:43474"/>
        <note>substrate</note>
    </ligand>
</feature>
<dbReference type="Gene3D" id="3.30.230.70">
    <property type="entry name" value="GHMP Kinase, N-terminal domain"/>
    <property type="match status" value="1"/>
</dbReference>
<evidence type="ECO:0000256" key="6">
    <source>
        <dbReference type="ARBA" id="ARBA00022884"/>
    </source>
</evidence>
<keyword evidence="2 7" id="KW-0698">rRNA processing</keyword>
<evidence type="ECO:0000256" key="4">
    <source>
        <dbReference type="ARBA" id="ARBA00022694"/>
    </source>
</evidence>
<evidence type="ECO:0000256" key="5">
    <source>
        <dbReference type="ARBA" id="ARBA00022695"/>
    </source>
</evidence>
<dbReference type="EC" id="2.7.7.56" evidence="7"/>
<dbReference type="InterPro" id="IPR036345">
    <property type="entry name" value="ExoRNase_PH_dom2_sf"/>
</dbReference>
<comment type="similarity">
    <text evidence="1 7">Belongs to the RNase PH family.</text>
</comment>
<dbReference type="Pfam" id="PF03725">
    <property type="entry name" value="RNase_PH_C"/>
    <property type="match status" value="1"/>
</dbReference>
<dbReference type="PROSITE" id="PS01277">
    <property type="entry name" value="RIBONUCLEASE_PH"/>
    <property type="match status" value="1"/>
</dbReference>
<feature type="domain" description="Exoribonuclease phosphorolytic" evidence="9">
    <location>
        <begin position="162"/>
        <end position="227"/>
    </location>
</feature>
<dbReference type="InterPro" id="IPR050080">
    <property type="entry name" value="RNase_PH"/>
</dbReference>
<proteinExistence type="inferred from homology"/>
<keyword evidence="5 7" id="KW-0548">Nucleotidyltransferase</keyword>
<dbReference type="EMBL" id="JAFIRA010000020">
    <property type="protein sequence ID" value="MCJ2543084.1"/>
    <property type="molecule type" value="Genomic_DNA"/>
</dbReference>
<gene>
    <name evidence="7 10" type="primary">rph</name>
    <name evidence="10" type="ORF">JX360_09225</name>
</gene>
<dbReference type="SUPFAM" id="SSF55666">
    <property type="entry name" value="Ribonuclease PH domain 2-like"/>
    <property type="match status" value="1"/>
</dbReference>
<keyword evidence="4 7" id="KW-0819">tRNA processing</keyword>
<accession>A0ABT0CBB9</accession>
<dbReference type="CDD" id="cd11362">
    <property type="entry name" value="RNase_PH_bact"/>
    <property type="match status" value="1"/>
</dbReference>
<keyword evidence="7" id="KW-0808">Transferase</keyword>
<organism evidence="10 11">
    <name type="scientific">Thermostichus vulcanus str. 'Rupite'</name>
    <dbReference type="NCBI Taxonomy" id="2813851"/>
    <lineage>
        <taxon>Bacteria</taxon>
        <taxon>Bacillati</taxon>
        <taxon>Cyanobacteriota</taxon>
        <taxon>Cyanophyceae</taxon>
        <taxon>Thermostichales</taxon>
        <taxon>Thermostichaceae</taxon>
        <taxon>Thermostichus</taxon>
    </lineage>
</organism>
<evidence type="ECO:0000256" key="1">
    <source>
        <dbReference type="ARBA" id="ARBA00006678"/>
    </source>
</evidence>
<dbReference type="InterPro" id="IPR027408">
    <property type="entry name" value="PNPase/RNase_PH_dom_sf"/>
</dbReference>
<sequence>MSWQRPDGRAPAQLRPVSFERHFTRYAPGSVLVKFGHTHVLCTASVAEEVPPFLRDKGQGWLTAEYRMLPGATQQRQPRELMKLSGRTAEIQRLIGRSLRSVLDFQKLGSRTITLDADVLQADGGTRTAAITGGYVALHDAITWLYKQGLLDPEQGSPLRQQVAALSVGIVQGEVIADLCYEEDSQAEVDMNIVMNEQGSFIEIQGTAEQTCFSRPQLVQMLDMAQSGIQALLQAQRQALHLGPSR</sequence>
<evidence type="ECO:0000259" key="8">
    <source>
        <dbReference type="Pfam" id="PF01138"/>
    </source>
</evidence>
<comment type="caution">
    <text evidence="10">The sequence shown here is derived from an EMBL/GenBank/DDBJ whole genome shotgun (WGS) entry which is preliminary data.</text>
</comment>
<evidence type="ECO:0000256" key="3">
    <source>
        <dbReference type="ARBA" id="ARBA00022555"/>
    </source>
</evidence>
<reference evidence="10" key="1">
    <citation type="submission" date="2021-02" db="EMBL/GenBank/DDBJ databases">
        <title>The CRISPR/cas machinery reduction and long-range gene transfer in the hot spring cyanobacterium Synechococcus.</title>
        <authorList>
            <person name="Dvorak P."/>
            <person name="Jahodarova E."/>
            <person name="Hasler P."/>
            <person name="Poulickova A."/>
        </authorList>
    </citation>
    <scope>NUCLEOTIDE SEQUENCE</scope>
    <source>
        <strain evidence="10">Rupite</strain>
    </source>
</reference>
<dbReference type="PANTHER" id="PTHR11953:SF0">
    <property type="entry name" value="EXOSOME COMPLEX COMPONENT RRP41"/>
    <property type="match status" value="1"/>
</dbReference>
<comment type="subunit">
    <text evidence="7">Homohexameric ring arranged as a trimer of dimers.</text>
</comment>
<protein>
    <recommendedName>
        <fullName evidence="7">Ribonuclease PH</fullName>
        <shortName evidence="7">RNase PH</shortName>
        <ecNumber evidence="7">2.7.7.56</ecNumber>
    </recommendedName>
    <alternativeName>
        <fullName evidence="7">tRNA nucleotidyltransferase</fullName>
    </alternativeName>
</protein>
<evidence type="ECO:0000313" key="10">
    <source>
        <dbReference type="EMBL" id="MCJ2543084.1"/>
    </source>
</evidence>
<dbReference type="InterPro" id="IPR020568">
    <property type="entry name" value="Ribosomal_Su5_D2-typ_SF"/>
</dbReference>
<keyword evidence="3 7" id="KW-0820">tRNA-binding</keyword>
<dbReference type="PANTHER" id="PTHR11953">
    <property type="entry name" value="EXOSOME COMPLEX COMPONENT"/>
    <property type="match status" value="1"/>
</dbReference>
<keyword evidence="11" id="KW-1185">Reference proteome</keyword>
<evidence type="ECO:0000256" key="7">
    <source>
        <dbReference type="HAMAP-Rule" id="MF_00564"/>
    </source>
</evidence>
<evidence type="ECO:0000313" key="11">
    <source>
        <dbReference type="Proteomes" id="UP000830835"/>
    </source>
</evidence>
<dbReference type="Proteomes" id="UP000830835">
    <property type="component" value="Unassembled WGS sequence"/>
</dbReference>
<feature type="binding site" evidence="7">
    <location>
        <position position="87"/>
    </location>
    <ligand>
        <name>phosphate</name>
        <dbReference type="ChEBI" id="CHEBI:43474"/>
        <note>substrate</note>
    </ligand>
</feature>
<dbReference type="InterPro" id="IPR018336">
    <property type="entry name" value="RNase_PH_CS"/>
</dbReference>
<evidence type="ECO:0000259" key="9">
    <source>
        <dbReference type="Pfam" id="PF03725"/>
    </source>
</evidence>
<dbReference type="InterPro" id="IPR002381">
    <property type="entry name" value="RNase_PH_bac-type"/>
</dbReference>
<dbReference type="HAMAP" id="MF_00564">
    <property type="entry name" value="RNase_PH"/>
    <property type="match status" value="1"/>
</dbReference>
<dbReference type="InterPro" id="IPR015847">
    <property type="entry name" value="ExoRNase_PH_dom2"/>
</dbReference>
<comment type="catalytic activity">
    <reaction evidence="7">
        <text>tRNA(n+1) + phosphate = tRNA(n) + a ribonucleoside 5'-diphosphate</text>
        <dbReference type="Rhea" id="RHEA:10628"/>
        <dbReference type="Rhea" id="RHEA-COMP:17343"/>
        <dbReference type="Rhea" id="RHEA-COMP:17344"/>
        <dbReference type="ChEBI" id="CHEBI:43474"/>
        <dbReference type="ChEBI" id="CHEBI:57930"/>
        <dbReference type="ChEBI" id="CHEBI:173114"/>
        <dbReference type="EC" id="2.7.7.56"/>
    </reaction>
</comment>
<dbReference type="NCBIfam" id="TIGR01966">
    <property type="entry name" value="RNasePH"/>
    <property type="match status" value="1"/>
</dbReference>
<keyword evidence="6" id="KW-0694">RNA-binding</keyword>
<comment type="function">
    <text evidence="7">Phosphorolytic 3'-5' exoribonuclease that plays an important role in tRNA 3'-end maturation. Removes nucleotide residues following the 3'-CCA terminus of tRNAs; can also add nucleotides to the ends of RNA molecules by using nucleoside diphosphates as substrates, but this may not be physiologically important. Probably plays a role in initiation of 16S rRNA degradation (leading to ribosome degradation) during starvation.</text>
</comment>
<dbReference type="Pfam" id="PF01138">
    <property type="entry name" value="RNase_PH"/>
    <property type="match status" value="1"/>
</dbReference>